<proteinExistence type="predicted"/>
<protein>
    <submittedName>
        <fullName evidence="2">Uncharacterized protein</fullName>
    </submittedName>
</protein>
<dbReference type="Proteomes" id="UP000195440">
    <property type="component" value="Unassembled WGS sequence"/>
</dbReference>
<feature type="region of interest" description="Disordered" evidence="1">
    <location>
        <begin position="44"/>
        <end position="71"/>
    </location>
</feature>
<organism evidence="2 3">
    <name type="scientific">Pseudomonas caspiana</name>
    <dbReference type="NCBI Taxonomy" id="1451454"/>
    <lineage>
        <taxon>Bacteria</taxon>
        <taxon>Pseudomonadati</taxon>
        <taxon>Pseudomonadota</taxon>
        <taxon>Gammaproteobacteria</taxon>
        <taxon>Pseudomonadales</taxon>
        <taxon>Pseudomonadaceae</taxon>
        <taxon>Pseudomonas</taxon>
    </lineage>
</organism>
<evidence type="ECO:0000256" key="1">
    <source>
        <dbReference type="SAM" id="MobiDB-lite"/>
    </source>
</evidence>
<evidence type="ECO:0000313" key="2">
    <source>
        <dbReference type="EMBL" id="OUM73673.1"/>
    </source>
</evidence>
<feature type="compositionally biased region" description="Basic and acidic residues" evidence="1">
    <location>
        <begin position="59"/>
        <end position="71"/>
    </location>
</feature>
<comment type="caution">
    <text evidence="2">The sequence shown here is derived from an EMBL/GenBank/DDBJ whole genome shotgun (WGS) entry which is preliminary data.</text>
</comment>
<accession>A0A1Y3P7X4</accession>
<name>A0A1Y3P7X4_9PSED</name>
<gene>
    <name evidence="2" type="ORF">AUC60_11375</name>
</gene>
<evidence type="ECO:0000313" key="3">
    <source>
        <dbReference type="Proteomes" id="UP000195440"/>
    </source>
</evidence>
<dbReference type="EMBL" id="LOHF01000008">
    <property type="protein sequence ID" value="OUM73673.1"/>
    <property type="molecule type" value="Genomic_DNA"/>
</dbReference>
<sequence length="71" mass="8068">MQIRNGSGDAQEFDVEIMAISYAEVVFRLFRGLNQIKGQLKAPDFQDGSAEKLTNSHMRTPDSEQLPRVER</sequence>
<reference evidence="2 3" key="1">
    <citation type="journal article" date="2017" name="Syst. Appl. Microbiol.">
        <title>Pseudomonas caspiana sp. nov., a citrus pathogen in the Pseudomonas syringae phylogenetic group.</title>
        <authorList>
            <person name="Busquets A."/>
            <person name="Gomila M."/>
            <person name="Beiki F."/>
            <person name="Mulet M."/>
            <person name="Rahimian H."/>
            <person name="Garcia-Valdes E."/>
            <person name="Lalucat J."/>
        </authorList>
    </citation>
    <scope>NUCLEOTIDE SEQUENCE [LARGE SCALE GENOMIC DNA]</scope>
    <source>
        <strain evidence="2 3">FBF102</strain>
    </source>
</reference>
<dbReference type="AlphaFoldDB" id="A0A1Y3P7X4"/>
<keyword evidence="3" id="KW-1185">Reference proteome</keyword>